<organism evidence="2 3">
    <name type="scientific">Hydrogenophaga palleronii</name>
    <dbReference type="NCBI Taxonomy" id="65655"/>
    <lineage>
        <taxon>Bacteria</taxon>
        <taxon>Pseudomonadati</taxon>
        <taxon>Pseudomonadota</taxon>
        <taxon>Betaproteobacteria</taxon>
        <taxon>Burkholderiales</taxon>
        <taxon>Comamonadaceae</taxon>
        <taxon>Hydrogenophaga</taxon>
    </lineage>
</organism>
<gene>
    <name evidence="2" type="ORF">J2W49_000325</name>
</gene>
<accession>A0ABU1WHB5</accession>
<evidence type="ECO:0000313" key="3">
    <source>
        <dbReference type="Proteomes" id="UP001265700"/>
    </source>
</evidence>
<dbReference type="InterPro" id="IPR029058">
    <property type="entry name" value="AB_hydrolase_fold"/>
</dbReference>
<dbReference type="InterPro" id="IPR051321">
    <property type="entry name" value="PHA/PHB_synthase"/>
</dbReference>
<protein>
    <submittedName>
        <fullName evidence="2">Poly(3-hydroxybutyrate) depolymerase</fullName>
        <ecNumber evidence="2">3.1.1.75</ecNumber>
    </submittedName>
</protein>
<dbReference type="RefSeq" id="WP_310310913.1">
    <property type="nucleotide sequence ID" value="NZ_JAVDWU010000001.1"/>
</dbReference>
<dbReference type="PANTHER" id="PTHR36837">
    <property type="entry name" value="POLY(3-HYDROXYALKANOATE) POLYMERASE SUBUNIT PHAC"/>
    <property type="match status" value="1"/>
</dbReference>
<proteinExistence type="predicted"/>
<dbReference type="InterPro" id="IPR009656">
    <property type="entry name" value="PHB_depo_C"/>
</dbReference>
<dbReference type="Proteomes" id="UP001265700">
    <property type="component" value="Unassembled WGS sequence"/>
</dbReference>
<keyword evidence="2" id="KW-0378">Hydrolase</keyword>
<dbReference type="GO" id="GO:0050526">
    <property type="term" value="F:poly(3-hydroxybutyrate) depolymerase activity"/>
    <property type="evidence" value="ECO:0007669"/>
    <property type="project" value="UniProtKB-EC"/>
</dbReference>
<dbReference type="Gene3D" id="3.40.50.1820">
    <property type="entry name" value="alpha/beta hydrolase"/>
    <property type="match status" value="1"/>
</dbReference>
<evidence type="ECO:0000313" key="2">
    <source>
        <dbReference type="EMBL" id="MDR7148397.1"/>
    </source>
</evidence>
<dbReference type="Pfam" id="PF06850">
    <property type="entry name" value="PHB_depo_C"/>
    <property type="match status" value="1"/>
</dbReference>
<keyword evidence="3" id="KW-1185">Reference proteome</keyword>
<feature type="domain" description="PHB de-polymerase C-terminal" evidence="1">
    <location>
        <begin position="202"/>
        <end position="400"/>
    </location>
</feature>
<sequence length="404" mass="45683">MLYQAYQFQSDLASPLRLAAQYISSTLLFQQTERSALRKLAAACDVFSRMRLTHARPPYNIHSVMVGEQDVPVTEETVLTLPFGTLLRFRKADAGLPYQPPVLLVAPLSGHFATLLRETARTLLQDHDVYITDWHNARDVSLQHGGFSLDDYISYMIRFTEAVGPDSHMVAVCQPCVAALAATAIMAEDDNPAQPRSLTLMAGPVDCRINPTEVNRLAVSKPIEWFEKNLISRVPLPHAGVMRRVYPGFVQLSAFMSMNPERHKESFRLMFEHLDHGRMEEAATIQNFYEEYLAVNDLPAEFYLETVEKVFQTYDLPMGKLTWQGRTVNPAAIRRTALMTVEGERDDICAVGQTVAAQDLCSSVRPYRKTHHVQTGVGHYGVFSGRRWNQQIYPRVREAIFSTC</sequence>
<dbReference type="EC" id="3.1.1.75" evidence="2"/>
<dbReference type="SUPFAM" id="SSF53474">
    <property type="entry name" value="alpha/beta-Hydrolases"/>
    <property type="match status" value="1"/>
</dbReference>
<name>A0ABU1WHB5_9BURK</name>
<comment type="caution">
    <text evidence="2">The sequence shown here is derived from an EMBL/GenBank/DDBJ whole genome shotgun (WGS) entry which is preliminary data.</text>
</comment>
<evidence type="ECO:0000259" key="1">
    <source>
        <dbReference type="Pfam" id="PF06850"/>
    </source>
</evidence>
<dbReference type="PANTHER" id="PTHR36837:SF4">
    <property type="entry name" value="BLR0908 PROTEIN"/>
    <property type="match status" value="1"/>
</dbReference>
<dbReference type="EMBL" id="JAVDWU010000001">
    <property type="protein sequence ID" value="MDR7148397.1"/>
    <property type="molecule type" value="Genomic_DNA"/>
</dbReference>
<dbReference type="NCBIfam" id="TIGR01849">
    <property type="entry name" value="PHB_depoly_PhaZ"/>
    <property type="match status" value="1"/>
</dbReference>
<reference evidence="2 3" key="1">
    <citation type="submission" date="2023-07" db="EMBL/GenBank/DDBJ databases">
        <title>Sorghum-associated microbial communities from plants grown in Nebraska, USA.</title>
        <authorList>
            <person name="Schachtman D."/>
        </authorList>
    </citation>
    <scope>NUCLEOTIDE SEQUENCE [LARGE SCALE GENOMIC DNA]</scope>
    <source>
        <strain evidence="2 3">4249</strain>
    </source>
</reference>
<dbReference type="InterPro" id="IPR010915">
    <property type="entry name" value="PHB_depoly_PhaZ"/>
</dbReference>
<dbReference type="PIRSF" id="PIRSF020818">
    <property type="entry name" value="PHB_depoly_PhaZ"/>
    <property type="match status" value="1"/>
</dbReference>